<sequence length="350" mass="39595">MAMAISNYNEEEEEEESEEIESEEEEEEDEEEAVAVAMARKDAIYNAAALHEKLEDIRWPEDLSWIQTLSFTYADHSDDAAVDANDDLAREMAFYTQALEAAREAYTKLQGLGVPFLRPSDYYAEMVKSDKHMFKVKDKLLFQQKQMEEADERRKAREAKRFAKEVQTERVKERAKLKKQNIESVKKWRKMRKQSGFADGGEEFPADMDEASPQSKKRKVISAPWDRSGGWGHKPSRGPGRKERDMFSREDGNLSSQREQKGAFRGGRGGRSSFRGGRGGGGSFRGSRGGRSSVGVGRGGRSSKSRDYKDSKFGHGGKKSLEKKNNAESSADMGSYRGRFHKGQKRGKRS</sequence>
<name>A0ACC2E585_DIPCM</name>
<organism evidence="1 2">
    <name type="scientific">Diphasiastrum complanatum</name>
    <name type="common">Issler's clubmoss</name>
    <name type="synonym">Lycopodium complanatum</name>
    <dbReference type="NCBI Taxonomy" id="34168"/>
    <lineage>
        <taxon>Eukaryota</taxon>
        <taxon>Viridiplantae</taxon>
        <taxon>Streptophyta</taxon>
        <taxon>Embryophyta</taxon>
        <taxon>Tracheophyta</taxon>
        <taxon>Lycopodiopsida</taxon>
        <taxon>Lycopodiales</taxon>
        <taxon>Lycopodiaceae</taxon>
        <taxon>Lycopodioideae</taxon>
        <taxon>Diphasiastrum</taxon>
    </lineage>
</organism>
<accession>A0ACC2E585</accession>
<protein>
    <submittedName>
        <fullName evidence="1">Uncharacterized protein</fullName>
    </submittedName>
</protein>
<proteinExistence type="predicted"/>
<evidence type="ECO:0000313" key="2">
    <source>
        <dbReference type="Proteomes" id="UP001162992"/>
    </source>
</evidence>
<reference evidence="2" key="1">
    <citation type="journal article" date="2024" name="Proc. Natl. Acad. Sci. U.S.A.">
        <title>Extraordinary preservation of gene collinearity over three hundred million years revealed in homosporous lycophytes.</title>
        <authorList>
            <person name="Li C."/>
            <person name="Wickell D."/>
            <person name="Kuo L.Y."/>
            <person name="Chen X."/>
            <person name="Nie B."/>
            <person name="Liao X."/>
            <person name="Peng D."/>
            <person name="Ji J."/>
            <person name="Jenkins J."/>
            <person name="Williams M."/>
            <person name="Shu S."/>
            <person name="Plott C."/>
            <person name="Barry K."/>
            <person name="Rajasekar S."/>
            <person name="Grimwood J."/>
            <person name="Han X."/>
            <person name="Sun S."/>
            <person name="Hou Z."/>
            <person name="He W."/>
            <person name="Dai G."/>
            <person name="Sun C."/>
            <person name="Schmutz J."/>
            <person name="Leebens-Mack J.H."/>
            <person name="Li F.W."/>
            <person name="Wang L."/>
        </authorList>
    </citation>
    <scope>NUCLEOTIDE SEQUENCE [LARGE SCALE GENOMIC DNA]</scope>
    <source>
        <strain evidence="2">cv. PW_Plant_1</strain>
    </source>
</reference>
<dbReference type="Proteomes" id="UP001162992">
    <property type="component" value="Chromosome 3"/>
</dbReference>
<comment type="caution">
    <text evidence="1">The sequence shown here is derived from an EMBL/GenBank/DDBJ whole genome shotgun (WGS) entry which is preliminary data.</text>
</comment>
<evidence type="ECO:0000313" key="1">
    <source>
        <dbReference type="EMBL" id="KAJ7561748.1"/>
    </source>
</evidence>
<dbReference type="EMBL" id="CM055094">
    <property type="protein sequence ID" value="KAJ7561748.1"/>
    <property type="molecule type" value="Genomic_DNA"/>
</dbReference>
<gene>
    <name evidence="1" type="ORF">O6H91_03G039900</name>
</gene>
<keyword evidence="2" id="KW-1185">Reference proteome</keyword>